<dbReference type="Pfam" id="PF01582">
    <property type="entry name" value="TIR"/>
    <property type="match status" value="1"/>
</dbReference>
<keyword evidence="5" id="KW-1133">Transmembrane helix</keyword>
<evidence type="ECO:0000256" key="6">
    <source>
        <dbReference type="SAM" id="SignalP"/>
    </source>
</evidence>
<dbReference type="PANTHER" id="PTHR11890">
    <property type="entry name" value="INTERLEUKIN-1 RECEPTOR FAMILY MEMBER"/>
    <property type="match status" value="1"/>
</dbReference>
<evidence type="ECO:0000256" key="2">
    <source>
        <dbReference type="ARBA" id="ARBA00023180"/>
    </source>
</evidence>
<keyword evidence="3" id="KW-0393">Immunoglobulin domain</keyword>
<organism evidence="8 9">
    <name type="scientific">Clavelina lepadiformis</name>
    <name type="common">Light-bulb sea squirt</name>
    <name type="synonym">Ascidia lepadiformis</name>
    <dbReference type="NCBI Taxonomy" id="159417"/>
    <lineage>
        <taxon>Eukaryota</taxon>
        <taxon>Metazoa</taxon>
        <taxon>Chordata</taxon>
        <taxon>Tunicata</taxon>
        <taxon>Ascidiacea</taxon>
        <taxon>Aplousobranchia</taxon>
        <taxon>Clavelinidae</taxon>
        <taxon>Clavelina</taxon>
    </lineage>
</organism>
<keyword evidence="1" id="KW-1015">Disulfide bond</keyword>
<sequence length="428" mass="48845">MDTYIRVLVITQVFVLAQAIRGNAVLNNDLPQYFAKNDVAVRTTRSEKDASSFCAFKPNTTSEVQINENHSNANISCECLSKASDQVVWKNEHCDDFENNIFQVVDSKLVIVKPAAANKVVIFCQENNCTKKITIKIIVTRTSPGLQIFIIFLFVSLLILIIVFVAKRYKSHIYLSIRDSCSGSKGNDEKEFDAYISMGKSESDQKFVQRNIIDILRKRHNYNFYVDNENLLPRLEYSGKVKEKMQKCSRLLIVFTAAYMTNEWCMYCFSEGLRKLLDLHVPMIFVASDISIQRELNSFADLVGHIPQVYLPLIQTKSENEKSVRKIRVHMPAACRTSSSVQSIKAPMLLNAEDIDQQSIHPENDSHSTKYTFGKAPESHKTDDLHKKLEVDANVALEFDDDEDPNAIKVNRYHARKDFLHITLVDDA</sequence>
<dbReference type="PANTHER" id="PTHR11890:SF19">
    <property type="entry name" value="SINGLE IG IL-1-RELATED RECEPTOR"/>
    <property type="match status" value="1"/>
</dbReference>
<reference evidence="8 9" key="1">
    <citation type="submission" date="2024-02" db="EMBL/GenBank/DDBJ databases">
        <authorList>
            <person name="Daric V."/>
            <person name="Darras S."/>
        </authorList>
    </citation>
    <scope>NUCLEOTIDE SEQUENCE [LARGE SCALE GENOMIC DNA]</scope>
</reference>
<gene>
    <name evidence="8" type="ORF">CVLEPA_LOCUS14292</name>
</gene>
<evidence type="ECO:0000256" key="1">
    <source>
        <dbReference type="ARBA" id="ARBA00023157"/>
    </source>
</evidence>
<protein>
    <recommendedName>
        <fullName evidence="7">TIR domain-containing protein</fullName>
    </recommendedName>
</protein>
<feature type="signal peptide" evidence="6">
    <location>
        <begin position="1"/>
        <end position="19"/>
    </location>
</feature>
<proteinExistence type="predicted"/>
<evidence type="ECO:0000313" key="8">
    <source>
        <dbReference type="EMBL" id="CAK8683191.1"/>
    </source>
</evidence>
<dbReference type="InterPro" id="IPR000157">
    <property type="entry name" value="TIR_dom"/>
</dbReference>
<name>A0ABP0FXC5_CLALP</name>
<evidence type="ECO:0000256" key="5">
    <source>
        <dbReference type="SAM" id="Phobius"/>
    </source>
</evidence>
<keyword evidence="5" id="KW-0812">Transmembrane</keyword>
<dbReference type="EMBL" id="CAWYQH010000097">
    <property type="protein sequence ID" value="CAK8683191.1"/>
    <property type="molecule type" value="Genomic_DNA"/>
</dbReference>
<feature type="chain" id="PRO_5045588115" description="TIR domain-containing protein" evidence="6">
    <location>
        <begin position="20"/>
        <end position="428"/>
    </location>
</feature>
<feature type="transmembrane region" description="Helical" evidence="5">
    <location>
        <begin position="146"/>
        <end position="166"/>
    </location>
</feature>
<dbReference type="PROSITE" id="PS50104">
    <property type="entry name" value="TIR"/>
    <property type="match status" value="1"/>
</dbReference>
<dbReference type="SUPFAM" id="SSF52200">
    <property type="entry name" value="Toll/Interleukin receptor TIR domain"/>
    <property type="match status" value="1"/>
</dbReference>
<feature type="region of interest" description="Disordered" evidence="4">
    <location>
        <begin position="360"/>
        <end position="384"/>
    </location>
</feature>
<keyword evidence="2" id="KW-0325">Glycoprotein</keyword>
<keyword evidence="6" id="KW-0732">Signal</keyword>
<keyword evidence="9" id="KW-1185">Reference proteome</keyword>
<dbReference type="InterPro" id="IPR015621">
    <property type="entry name" value="IL-1_rcpt_fam"/>
</dbReference>
<evidence type="ECO:0000256" key="4">
    <source>
        <dbReference type="SAM" id="MobiDB-lite"/>
    </source>
</evidence>
<feature type="domain" description="TIR" evidence="7">
    <location>
        <begin position="190"/>
        <end position="331"/>
    </location>
</feature>
<dbReference type="InterPro" id="IPR035897">
    <property type="entry name" value="Toll_tir_struct_dom_sf"/>
</dbReference>
<accession>A0ABP0FXC5</accession>
<comment type="caution">
    <text evidence="8">The sequence shown here is derived from an EMBL/GenBank/DDBJ whole genome shotgun (WGS) entry which is preliminary data.</text>
</comment>
<dbReference type="Proteomes" id="UP001642483">
    <property type="component" value="Unassembled WGS sequence"/>
</dbReference>
<dbReference type="PRINTS" id="PR01537">
    <property type="entry name" value="INTRLKN1R1F"/>
</dbReference>
<evidence type="ECO:0000313" key="9">
    <source>
        <dbReference type="Proteomes" id="UP001642483"/>
    </source>
</evidence>
<keyword evidence="5" id="KW-0472">Membrane</keyword>
<evidence type="ECO:0000256" key="3">
    <source>
        <dbReference type="ARBA" id="ARBA00023319"/>
    </source>
</evidence>
<evidence type="ECO:0000259" key="7">
    <source>
        <dbReference type="PROSITE" id="PS50104"/>
    </source>
</evidence>
<dbReference type="Gene3D" id="3.40.50.10140">
    <property type="entry name" value="Toll/interleukin-1 receptor homology (TIR) domain"/>
    <property type="match status" value="1"/>
</dbReference>